<keyword evidence="7" id="KW-0472">Membrane</keyword>
<feature type="compositionally biased region" description="Basic residues" evidence="6">
    <location>
        <begin position="1"/>
        <end position="14"/>
    </location>
</feature>
<keyword evidence="4" id="KW-0238">DNA-binding</keyword>
<dbReference type="InterPro" id="IPR003593">
    <property type="entry name" value="AAA+_ATPase"/>
</dbReference>
<feature type="domain" description="FtsK" evidence="8">
    <location>
        <begin position="417"/>
        <end position="628"/>
    </location>
</feature>
<evidence type="ECO:0000256" key="7">
    <source>
        <dbReference type="SAM" id="Phobius"/>
    </source>
</evidence>
<dbReference type="SMART" id="SM00843">
    <property type="entry name" value="Ftsk_gamma"/>
    <property type="match status" value="1"/>
</dbReference>
<dbReference type="InterPro" id="IPR036390">
    <property type="entry name" value="WH_DNA-bd_sf"/>
</dbReference>
<keyword evidence="7" id="KW-0812">Transmembrane</keyword>
<feature type="compositionally biased region" description="Basic and acidic residues" evidence="6">
    <location>
        <begin position="15"/>
        <end position="26"/>
    </location>
</feature>
<sequence>MARIMKKKTGRRSKKEATENTRDSTGRRSSRSSAGDGVSLREKLSESLQEHTKHGILALIMLVLAIFLIAASLSLAGVAGSFTFHYLGLLFGSGYYLLPLASLVLAWIFATSGRPHLVTTSLVGSALFLVSGLALTDIAFRLPSSGAITGGKVGELVSLPFLKLFDPALGGIILGAIVVAAVLVTFDTHLTLEPKLFGRRLWGSDPAEDDVESEDELSLDEDAEKAQELATITASAPGLNKNVEADTGPTTGPTEKTGLVAKMFGKGKEEALEEEAGLVTDFGRHFVRFTPPPLSLLERDSGKPGVGDIKANANIIKRTLQNFGIEVEMDEISIGPSITRYALKPAEGVKLSRIVGLQNDLSLSLAAHPLRIEAPIPGKSLVGIEIPNTTKTVVRLGSLLGEKGFGESVHPLMLALGRSISGHSHFTNLAKAPHLLIAGATGSGKSVVIHTLITSLLYRNPPEALRFLMIDPKRVELTLYNKIPHLLTPVITDAKKTILTLRWAAKEMDRRYDILEKHAARDIQSYHTNIYEPARKGVETENEADLVDELPPAMPYIVIVIDELADIMSMYPRELEAAIVRLAQMSRAVGIHLILSTQRPSTEVITGLIKANIPSRIALQVPSQIDSRTIIDMPGAEKLLGSGDMLYLGGDTSKPIRIQGSFLSETEVKEVANYLKKHYEDVLPAELNLQEVQAGESFASGSINGNAFGDETGGNDDELYESARDAVVQAGKASSSYLQRKLKIGYARAARLLDLLEERGVVGPGEGAKPREVHGGTGPQEGFGEDATLSELDYPESATINTTLEDDKTTP</sequence>
<protein>
    <submittedName>
        <fullName evidence="9">Cell division protein FtsK</fullName>
    </submittedName>
</protein>
<dbReference type="InterPro" id="IPR027417">
    <property type="entry name" value="P-loop_NTPase"/>
</dbReference>
<dbReference type="Gene3D" id="3.30.980.40">
    <property type="match status" value="1"/>
</dbReference>
<evidence type="ECO:0000256" key="6">
    <source>
        <dbReference type="SAM" id="MobiDB-lite"/>
    </source>
</evidence>
<evidence type="ECO:0000256" key="5">
    <source>
        <dbReference type="PROSITE-ProRule" id="PRU00289"/>
    </source>
</evidence>
<keyword evidence="9" id="KW-0131">Cell cycle</keyword>
<dbReference type="PROSITE" id="PS50901">
    <property type="entry name" value="FTSK"/>
    <property type="match status" value="1"/>
</dbReference>
<dbReference type="InterPro" id="IPR041027">
    <property type="entry name" value="FtsK_alpha"/>
</dbReference>
<feature type="region of interest" description="Disordered" evidence="6">
    <location>
        <begin position="1"/>
        <end position="38"/>
    </location>
</feature>
<dbReference type="GO" id="GO:0003677">
    <property type="term" value="F:DNA binding"/>
    <property type="evidence" value="ECO:0007669"/>
    <property type="project" value="UniProtKB-KW"/>
</dbReference>
<dbReference type="SUPFAM" id="SSF46785">
    <property type="entry name" value="Winged helix' DNA-binding domain"/>
    <property type="match status" value="1"/>
</dbReference>
<evidence type="ECO:0000256" key="4">
    <source>
        <dbReference type="ARBA" id="ARBA00023125"/>
    </source>
</evidence>
<feature type="binding site" evidence="5">
    <location>
        <begin position="439"/>
        <end position="446"/>
    </location>
    <ligand>
        <name>ATP</name>
        <dbReference type="ChEBI" id="CHEBI:30616"/>
    </ligand>
</feature>
<accession>A0A2H0RDC6</accession>
<dbReference type="Pfam" id="PF17854">
    <property type="entry name" value="FtsK_alpha"/>
    <property type="match status" value="1"/>
</dbReference>
<dbReference type="EMBL" id="PCYI01000030">
    <property type="protein sequence ID" value="PIR44440.1"/>
    <property type="molecule type" value="Genomic_DNA"/>
</dbReference>
<dbReference type="Gene3D" id="1.10.10.10">
    <property type="entry name" value="Winged helix-like DNA-binding domain superfamily/Winged helix DNA-binding domain"/>
    <property type="match status" value="1"/>
</dbReference>
<organism evidence="9 10">
    <name type="scientific">Candidatus Vogelbacteria bacterium CG10_big_fil_rev_8_21_14_0_10_51_16</name>
    <dbReference type="NCBI Taxonomy" id="1975045"/>
    <lineage>
        <taxon>Bacteria</taxon>
        <taxon>Candidatus Vogeliibacteriota</taxon>
    </lineage>
</organism>
<evidence type="ECO:0000256" key="3">
    <source>
        <dbReference type="ARBA" id="ARBA00022840"/>
    </source>
</evidence>
<comment type="caution">
    <text evidence="9">The sequence shown here is derived from an EMBL/GenBank/DDBJ whole genome shotgun (WGS) entry which is preliminary data.</text>
</comment>
<dbReference type="GO" id="GO:0051301">
    <property type="term" value="P:cell division"/>
    <property type="evidence" value="ECO:0007669"/>
    <property type="project" value="UniProtKB-KW"/>
</dbReference>
<keyword evidence="7" id="KW-1133">Transmembrane helix</keyword>
<dbReference type="GO" id="GO:0005524">
    <property type="term" value="F:ATP binding"/>
    <property type="evidence" value="ECO:0007669"/>
    <property type="project" value="UniProtKB-UniRule"/>
</dbReference>
<dbReference type="Proteomes" id="UP000228767">
    <property type="component" value="Unassembled WGS sequence"/>
</dbReference>
<dbReference type="Pfam" id="PF01580">
    <property type="entry name" value="FtsK_SpoIIIE"/>
    <property type="match status" value="1"/>
</dbReference>
<keyword evidence="9" id="KW-0132">Cell division</keyword>
<feature type="region of interest" description="Disordered" evidence="6">
    <location>
        <begin position="761"/>
        <end position="811"/>
    </location>
</feature>
<feature type="transmembrane region" description="Helical" evidence="7">
    <location>
        <begin position="117"/>
        <end position="135"/>
    </location>
</feature>
<evidence type="ECO:0000256" key="2">
    <source>
        <dbReference type="ARBA" id="ARBA00022741"/>
    </source>
</evidence>
<dbReference type="SUPFAM" id="SSF52540">
    <property type="entry name" value="P-loop containing nucleoside triphosphate hydrolases"/>
    <property type="match status" value="1"/>
</dbReference>
<evidence type="ECO:0000256" key="1">
    <source>
        <dbReference type="ARBA" id="ARBA00006474"/>
    </source>
</evidence>
<dbReference type="Gene3D" id="3.40.50.300">
    <property type="entry name" value="P-loop containing nucleotide triphosphate hydrolases"/>
    <property type="match status" value="1"/>
</dbReference>
<dbReference type="AlphaFoldDB" id="A0A2H0RDC6"/>
<name>A0A2H0RDC6_9BACT</name>
<gene>
    <name evidence="9" type="ORF">COV10_04860</name>
</gene>
<proteinExistence type="inferred from homology"/>
<dbReference type="InterPro" id="IPR002543">
    <property type="entry name" value="FtsK_dom"/>
</dbReference>
<dbReference type="InterPro" id="IPR036388">
    <property type="entry name" value="WH-like_DNA-bd_sf"/>
</dbReference>
<feature type="transmembrane region" description="Helical" evidence="7">
    <location>
        <begin position="84"/>
        <end position="110"/>
    </location>
</feature>
<reference evidence="9 10" key="1">
    <citation type="submission" date="2017-09" db="EMBL/GenBank/DDBJ databases">
        <title>Depth-based differentiation of microbial function through sediment-hosted aquifers and enrichment of novel symbionts in the deep terrestrial subsurface.</title>
        <authorList>
            <person name="Probst A.J."/>
            <person name="Ladd B."/>
            <person name="Jarett J.K."/>
            <person name="Geller-Mcgrath D.E."/>
            <person name="Sieber C.M."/>
            <person name="Emerson J.B."/>
            <person name="Anantharaman K."/>
            <person name="Thomas B.C."/>
            <person name="Malmstrom R."/>
            <person name="Stieglmeier M."/>
            <person name="Klingl A."/>
            <person name="Woyke T."/>
            <person name="Ryan C.M."/>
            <person name="Banfield J.F."/>
        </authorList>
    </citation>
    <scope>NUCLEOTIDE SEQUENCE [LARGE SCALE GENOMIC DNA]</scope>
    <source>
        <strain evidence="9">CG10_big_fil_rev_8_21_14_0_10_51_16</strain>
    </source>
</reference>
<dbReference type="Pfam" id="PF09397">
    <property type="entry name" value="FtsK_gamma"/>
    <property type="match status" value="1"/>
</dbReference>
<dbReference type="InterPro" id="IPR018541">
    <property type="entry name" value="Ftsk_gamma"/>
</dbReference>
<dbReference type="PANTHER" id="PTHR22683:SF41">
    <property type="entry name" value="DNA TRANSLOCASE FTSK"/>
    <property type="match status" value="1"/>
</dbReference>
<feature type="transmembrane region" description="Helical" evidence="7">
    <location>
        <begin position="56"/>
        <end position="78"/>
    </location>
</feature>
<comment type="similarity">
    <text evidence="1">Belongs to the FtsK/SpoIIIE/SftA family.</text>
</comment>
<dbReference type="SMART" id="SM00382">
    <property type="entry name" value="AAA"/>
    <property type="match status" value="1"/>
</dbReference>
<evidence type="ECO:0000259" key="8">
    <source>
        <dbReference type="PROSITE" id="PS50901"/>
    </source>
</evidence>
<evidence type="ECO:0000313" key="9">
    <source>
        <dbReference type="EMBL" id="PIR44440.1"/>
    </source>
</evidence>
<keyword evidence="3 5" id="KW-0067">ATP-binding</keyword>
<keyword evidence="2 5" id="KW-0547">Nucleotide-binding</keyword>
<dbReference type="PANTHER" id="PTHR22683">
    <property type="entry name" value="SPORULATION PROTEIN RELATED"/>
    <property type="match status" value="1"/>
</dbReference>
<evidence type="ECO:0000313" key="10">
    <source>
        <dbReference type="Proteomes" id="UP000228767"/>
    </source>
</evidence>
<dbReference type="InterPro" id="IPR050206">
    <property type="entry name" value="FtsK/SpoIIIE/SftA"/>
</dbReference>